<keyword evidence="11 14" id="KW-1133">Transmembrane helix</keyword>
<keyword evidence="5" id="KW-0597">Phosphoprotein</keyword>
<comment type="catalytic activity">
    <reaction evidence="1">
        <text>ATP + protein L-histidine = ADP + protein N-phospho-L-histidine.</text>
        <dbReference type="EC" id="2.7.13.3"/>
    </reaction>
</comment>
<feature type="coiled-coil region" evidence="13">
    <location>
        <begin position="893"/>
        <end position="923"/>
    </location>
</feature>
<dbReference type="SMART" id="SM00388">
    <property type="entry name" value="HisKA"/>
    <property type="match status" value="1"/>
</dbReference>
<dbReference type="SUPFAM" id="SSF55785">
    <property type="entry name" value="PYP-like sensor domain (PAS domain)"/>
    <property type="match status" value="3"/>
</dbReference>
<evidence type="ECO:0000256" key="3">
    <source>
        <dbReference type="ARBA" id="ARBA00012438"/>
    </source>
</evidence>
<dbReference type="Pfam" id="PF02518">
    <property type="entry name" value="HATPase_c"/>
    <property type="match status" value="1"/>
</dbReference>
<feature type="domain" description="PAS" evidence="16">
    <location>
        <begin position="349"/>
        <end position="419"/>
    </location>
</feature>
<dbReference type="InterPro" id="IPR052162">
    <property type="entry name" value="Sensor_kinase/Photoreceptor"/>
</dbReference>
<dbReference type="InterPro" id="IPR048760">
    <property type="entry name" value="VP0354-like_sensor_dom"/>
</dbReference>
<protein>
    <recommendedName>
        <fullName evidence="3">histidine kinase</fullName>
        <ecNumber evidence="3">2.7.13.3</ecNumber>
    </recommendedName>
</protein>
<proteinExistence type="predicted"/>
<comment type="caution">
    <text evidence="18">The sequence shown here is derived from an EMBL/GenBank/DDBJ whole genome shotgun (WGS) entry which is preliminary data.</text>
</comment>
<comment type="subcellular location">
    <subcellularLocation>
        <location evidence="2">Cell membrane</location>
        <topology evidence="2">Multi-pass membrane protein</topology>
    </subcellularLocation>
</comment>
<evidence type="ECO:0000256" key="5">
    <source>
        <dbReference type="ARBA" id="ARBA00022553"/>
    </source>
</evidence>
<dbReference type="Gene3D" id="3.30.565.10">
    <property type="entry name" value="Histidine kinase-like ATPase, C-terminal domain"/>
    <property type="match status" value="1"/>
</dbReference>
<feature type="domain" description="PAC" evidence="17">
    <location>
        <begin position="423"/>
        <end position="475"/>
    </location>
</feature>
<dbReference type="InterPro" id="IPR036097">
    <property type="entry name" value="HisK_dim/P_sf"/>
</dbReference>
<evidence type="ECO:0000313" key="19">
    <source>
        <dbReference type="Proteomes" id="UP000718593"/>
    </source>
</evidence>
<dbReference type="SUPFAM" id="SSF103190">
    <property type="entry name" value="Sensory domain-like"/>
    <property type="match status" value="2"/>
</dbReference>
<evidence type="ECO:0000313" key="18">
    <source>
        <dbReference type="EMBL" id="MBF1165381.1"/>
    </source>
</evidence>
<dbReference type="EC" id="2.7.13.3" evidence="3"/>
<dbReference type="Gene3D" id="1.10.287.130">
    <property type="match status" value="1"/>
</dbReference>
<dbReference type="InterPro" id="IPR004358">
    <property type="entry name" value="Sig_transdc_His_kin-like_C"/>
</dbReference>
<dbReference type="GO" id="GO:0005524">
    <property type="term" value="F:ATP binding"/>
    <property type="evidence" value="ECO:0007669"/>
    <property type="project" value="UniProtKB-KW"/>
</dbReference>
<dbReference type="Pfam" id="PF08447">
    <property type="entry name" value="PAS_3"/>
    <property type="match status" value="3"/>
</dbReference>
<feature type="domain" description="Histidine kinase" evidence="15">
    <location>
        <begin position="932"/>
        <end position="1177"/>
    </location>
</feature>
<evidence type="ECO:0000256" key="13">
    <source>
        <dbReference type="SAM" id="Coils"/>
    </source>
</evidence>
<dbReference type="Pfam" id="PF13185">
    <property type="entry name" value="GAF_2"/>
    <property type="match status" value="1"/>
</dbReference>
<dbReference type="InterPro" id="IPR003594">
    <property type="entry name" value="HATPase_dom"/>
</dbReference>
<dbReference type="InterPro" id="IPR029151">
    <property type="entry name" value="Sensor-like_sf"/>
</dbReference>
<dbReference type="SMART" id="SM00091">
    <property type="entry name" value="PAS"/>
    <property type="match status" value="3"/>
</dbReference>
<keyword evidence="13" id="KW-0175">Coiled coil</keyword>
<keyword evidence="10" id="KW-0067">ATP-binding</keyword>
<dbReference type="GO" id="GO:0005886">
    <property type="term" value="C:plasma membrane"/>
    <property type="evidence" value="ECO:0007669"/>
    <property type="project" value="UniProtKB-SubCell"/>
</dbReference>
<name>A0A930BUB5_9RHOO</name>
<dbReference type="PANTHER" id="PTHR43304">
    <property type="entry name" value="PHYTOCHROME-LIKE PROTEIN CPH1"/>
    <property type="match status" value="1"/>
</dbReference>
<keyword evidence="9" id="KW-0418">Kinase</keyword>
<evidence type="ECO:0000256" key="4">
    <source>
        <dbReference type="ARBA" id="ARBA00022475"/>
    </source>
</evidence>
<dbReference type="SMART" id="SM00387">
    <property type="entry name" value="HATPase_c"/>
    <property type="match status" value="1"/>
</dbReference>
<keyword evidence="6" id="KW-0808">Transferase</keyword>
<dbReference type="AlphaFoldDB" id="A0A930BUB5"/>
<evidence type="ECO:0000256" key="6">
    <source>
        <dbReference type="ARBA" id="ARBA00022679"/>
    </source>
</evidence>
<dbReference type="InterPro" id="IPR036890">
    <property type="entry name" value="HATPase_C_sf"/>
</dbReference>
<evidence type="ECO:0000256" key="11">
    <source>
        <dbReference type="ARBA" id="ARBA00022989"/>
    </source>
</evidence>
<dbReference type="InterPro" id="IPR000700">
    <property type="entry name" value="PAS-assoc_C"/>
</dbReference>
<keyword evidence="14" id="KW-0472">Membrane</keyword>
<dbReference type="GO" id="GO:0000155">
    <property type="term" value="F:phosphorelay sensor kinase activity"/>
    <property type="evidence" value="ECO:0007669"/>
    <property type="project" value="InterPro"/>
</dbReference>
<evidence type="ECO:0000256" key="1">
    <source>
        <dbReference type="ARBA" id="ARBA00000085"/>
    </source>
</evidence>
<gene>
    <name evidence="18" type="ORF">HXL68_10090</name>
</gene>
<dbReference type="InterPro" id="IPR013655">
    <property type="entry name" value="PAS_fold_3"/>
</dbReference>
<sequence>MNRKSILAFLRYFLPLTGIIVLVSYFYADSHRDAERSHREAAEQLNVRLGAGMLDRRLLIVGRDLRLVATSRALKRYLEQGEPQELGRIAEDFLGFAEARAAYDQVRLLDPAGQEIVRIDHDGQQARIRAPAQLQNKADRYYFRDSIGLPAGSIYVSPLDLNVENGQLETPHRPTLRLAMPLADSQGRTRALLVLNYRAGEMLGYVADVTAQAANHLMVVNPEGHFLLAPRREDEWGFMLGKPELSLAHRYPASWARIRDMEAGQFADSAGLWTVATTHAARGLLDQPDRATRGLADGPSWKVIALLPASALPGLFDDKQIAPLAGLLLALAAAASAALARGKLQRDSTETRFRAYFQRAMVGMSINGPDKRWVAVNPAMSRILGYPPEALRGKTWEELTHPDDLPASLAAFDHIMRGESDGFELEKRYLRADGQAVETRVAAQAIRRPDGSVDSILTIVEDISERIAAEKAVRASEERLRRLGDNLPDSYLFQCRAGPDGHLQFTYLSSGVAQVHGMPAEEILAGTAPLFGSVDPAHLPGLRQAIADSDREQSDFQQEFRVRRPDGTWRWLQVRSRPRRQPNGKSEWDGVATDITARRESEALLDQQTRRAHALLELPWLRKQMEEAEFLRHVLGSIAEFTGSSTGFAYAIGDGGDLLQLAACWPAPPDGAGPIACRLSQAGQWADALRLRQPILIDAYPAGENDACLPPGTAPSRLAGVPVYGEDGIQLLVCVADKPEPYTLQDIETIQLMANTSWRIASQHRIDQALHVALQVVNASPVVCFRWRATAGWPVIFVSDNVTRWGYTVAGLMAGKPAFADMVHPDDLARVIDEVSRYTAEGRNDYLQEYRLLTGDGRVIWVSDRTQVGRNASGGVDFYDGVVTDITERRAQTEELTATLAAQRQLNKRLEEAHNQLLQSEKMASIGQLAAGIAHELNNPIGFVHSNLGTLESYLRDVMEIIDAYDHSLAVEGDLATRQAAIARLREERDFDYLRGDIVQLLSESKDGLARVRKIVQDLKTFSHVSEQEWQWADLHQGLDSTLNIVWNELKYKCQVVKEYGDLPKVHCLISQLNQVFMNLLVNASHAIESKGTITIRTRRQGDDAVCVEIADTGKGIAPEHLTRIFEPFFTTKPVGKGTGLGLSLSYGIINRHHGRIEVDSELGIGTTFRLILPINPPENSPETSR</sequence>
<dbReference type="InterPro" id="IPR035965">
    <property type="entry name" value="PAS-like_dom_sf"/>
</dbReference>
<dbReference type="PANTHER" id="PTHR43304:SF1">
    <property type="entry name" value="PAC DOMAIN-CONTAINING PROTEIN"/>
    <property type="match status" value="1"/>
</dbReference>
<dbReference type="CDD" id="cd00130">
    <property type="entry name" value="PAS"/>
    <property type="match status" value="3"/>
</dbReference>
<keyword evidence="8" id="KW-0547">Nucleotide-binding</keyword>
<dbReference type="InterPro" id="IPR001610">
    <property type="entry name" value="PAC"/>
</dbReference>
<evidence type="ECO:0000256" key="7">
    <source>
        <dbReference type="ARBA" id="ARBA00022692"/>
    </source>
</evidence>
<evidence type="ECO:0000256" key="2">
    <source>
        <dbReference type="ARBA" id="ARBA00004651"/>
    </source>
</evidence>
<reference evidence="18" key="1">
    <citation type="submission" date="2020-04" db="EMBL/GenBank/DDBJ databases">
        <title>Deep metagenomics examines the oral microbiome during advanced dental caries in children, revealing novel taxa and co-occurrences with host molecules.</title>
        <authorList>
            <person name="Baker J.L."/>
            <person name="Morton J.T."/>
            <person name="Dinis M."/>
            <person name="Alvarez R."/>
            <person name="Tran N.C."/>
            <person name="Knight R."/>
            <person name="Edlund A."/>
        </authorList>
    </citation>
    <scope>NUCLEOTIDE SEQUENCE</scope>
    <source>
        <strain evidence="18">JCVI_32_bin.24</strain>
    </source>
</reference>
<feature type="domain" description="PAC" evidence="17">
    <location>
        <begin position="846"/>
        <end position="898"/>
    </location>
</feature>
<dbReference type="Gene3D" id="3.30.450.20">
    <property type="entry name" value="PAS domain"/>
    <property type="match status" value="5"/>
</dbReference>
<dbReference type="EMBL" id="JABZMI010000193">
    <property type="protein sequence ID" value="MBF1165381.1"/>
    <property type="molecule type" value="Genomic_DNA"/>
</dbReference>
<dbReference type="SMART" id="SM00086">
    <property type="entry name" value="PAC"/>
    <property type="match status" value="3"/>
</dbReference>
<dbReference type="PRINTS" id="PR00344">
    <property type="entry name" value="BCTRLSENSOR"/>
</dbReference>
<dbReference type="SUPFAM" id="SSF47384">
    <property type="entry name" value="Homodimeric domain of signal transducing histidine kinase"/>
    <property type="match status" value="1"/>
</dbReference>
<dbReference type="CDD" id="cd00082">
    <property type="entry name" value="HisKA"/>
    <property type="match status" value="1"/>
</dbReference>
<dbReference type="InterPro" id="IPR000014">
    <property type="entry name" value="PAS"/>
</dbReference>
<keyword evidence="4" id="KW-1003">Cell membrane</keyword>
<dbReference type="PROSITE" id="PS50113">
    <property type="entry name" value="PAC"/>
    <property type="match status" value="3"/>
</dbReference>
<feature type="transmembrane region" description="Helical" evidence="14">
    <location>
        <begin position="6"/>
        <end position="28"/>
    </location>
</feature>
<dbReference type="PROSITE" id="PS50109">
    <property type="entry name" value="HIS_KIN"/>
    <property type="match status" value="1"/>
</dbReference>
<dbReference type="Proteomes" id="UP000718593">
    <property type="component" value="Unassembled WGS sequence"/>
</dbReference>
<evidence type="ECO:0000256" key="9">
    <source>
        <dbReference type="ARBA" id="ARBA00022777"/>
    </source>
</evidence>
<evidence type="ECO:0000259" key="17">
    <source>
        <dbReference type="PROSITE" id="PS50113"/>
    </source>
</evidence>
<evidence type="ECO:0000256" key="10">
    <source>
        <dbReference type="ARBA" id="ARBA00022840"/>
    </source>
</evidence>
<dbReference type="InterPro" id="IPR005467">
    <property type="entry name" value="His_kinase_dom"/>
</dbReference>
<dbReference type="SUPFAM" id="SSF55781">
    <property type="entry name" value="GAF domain-like"/>
    <property type="match status" value="1"/>
</dbReference>
<evidence type="ECO:0000259" key="15">
    <source>
        <dbReference type="PROSITE" id="PS50109"/>
    </source>
</evidence>
<dbReference type="InterPro" id="IPR003018">
    <property type="entry name" value="GAF"/>
</dbReference>
<dbReference type="NCBIfam" id="TIGR00229">
    <property type="entry name" value="sensory_box"/>
    <property type="match status" value="3"/>
</dbReference>
<dbReference type="PROSITE" id="PS50112">
    <property type="entry name" value="PAS"/>
    <property type="match status" value="1"/>
</dbReference>
<keyword evidence="12" id="KW-0902">Two-component regulatory system</keyword>
<dbReference type="InterPro" id="IPR003661">
    <property type="entry name" value="HisK_dim/P_dom"/>
</dbReference>
<dbReference type="SUPFAM" id="SSF55874">
    <property type="entry name" value="ATPase domain of HSP90 chaperone/DNA topoisomerase II/histidine kinase"/>
    <property type="match status" value="1"/>
</dbReference>
<organism evidence="18 19">
    <name type="scientific">Dechloromonas agitata</name>
    <dbReference type="NCBI Taxonomy" id="73030"/>
    <lineage>
        <taxon>Bacteria</taxon>
        <taxon>Pseudomonadati</taxon>
        <taxon>Pseudomonadota</taxon>
        <taxon>Betaproteobacteria</taxon>
        <taxon>Rhodocyclales</taxon>
        <taxon>Azonexaceae</taxon>
        <taxon>Dechloromonas</taxon>
    </lineage>
</organism>
<feature type="domain" description="PAC" evidence="17">
    <location>
        <begin position="556"/>
        <end position="607"/>
    </location>
</feature>
<dbReference type="Pfam" id="PF21623">
    <property type="entry name" value="HK_sensor_dom_bact"/>
    <property type="match status" value="1"/>
</dbReference>
<accession>A0A930BUB5</accession>
<evidence type="ECO:0000259" key="16">
    <source>
        <dbReference type="PROSITE" id="PS50112"/>
    </source>
</evidence>
<evidence type="ECO:0000256" key="14">
    <source>
        <dbReference type="SAM" id="Phobius"/>
    </source>
</evidence>
<evidence type="ECO:0000256" key="12">
    <source>
        <dbReference type="ARBA" id="ARBA00023012"/>
    </source>
</evidence>
<evidence type="ECO:0000256" key="8">
    <source>
        <dbReference type="ARBA" id="ARBA00022741"/>
    </source>
</evidence>
<keyword evidence="7 14" id="KW-0812">Transmembrane</keyword>